<dbReference type="SMART" id="SM00091">
    <property type="entry name" value="PAS"/>
    <property type="match status" value="2"/>
</dbReference>
<dbReference type="CDD" id="cd16922">
    <property type="entry name" value="HATPase_EvgS-ArcB-TorS-like"/>
    <property type="match status" value="1"/>
</dbReference>
<dbReference type="EMBL" id="UOET01000216">
    <property type="protein sequence ID" value="VAW28286.1"/>
    <property type="molecule type" value="Genomic_DNA"/>
</dbReference>
<evidence type="ECO:0000259" key="16">
    <source>
        <dbReference type="PROSITE" id="PS50113"/>
    </source>
</evidence>
<comment type="catalytic activity">
    <reaction evidence="1">
        <text>ATP + protein L-histidine = ADP + protein N-phospho-L-histidine.</text>
        <dbReference type="EC" id="2.7.13.3"/>
    </reaction>
</comment>
<dbReference type="InterPro" id="IPR036097">
    <property type="entry name" value="HisK_dim/P_sf"/>
</dbReference>
<dbReference type="CDD" id="cd00082">
    <property type="entry name" value="HisKA"/>
    <property type="match status" value="1"/>
</dbReference>
<dbReference type="SUPFAM" id="SSF55874">
    <property type="entry name" value="ATPase domain of HSP90 chaperone/DNA topoisomerase II/histidine kinase"/>
    <property type="match status" value="1"/>
</dbReference>
<feature type="domain" description="Response regulatory" evidence="14">
    <location>
        <begin position="775"/>
        <end position="856"/>
    </location>
</feature>
<dbReference type="Pfam" id="PF13426">
    <property type="entry name" value="PAS_9"/>
    <property type="match status" value="2"/>
</dbReference>
<dbReference type="FunFam" id="3.30.565.10:FF:000023">
    <property type="entry name" value="PAS domain-containing sensor histidine kinase"/>
    <property type="match status" value="1"/>
</dbReference>
<dbReference type="InterPro" id="IPR001789">
    <property type="entry name" value="Sig_transdc_resp-reg_receiver"/>
</dbReference>
<dbReference type="PROSITE" id="PS50109">
    <property type="entry name" value="HIS_KIN"/>
    <property type="match status" value="1"/>
</dbReference>
<evidence type="ECO:0000259" key="13">
    <source>
        <dbReference type="PROSITE" id="PS50109"/>
    </source>
</evidence>
<dbReference type="Gene3D" id="1.10.287.130">
    <property type="match status" value="1"/>
</dbReference>
<dbReference type="SUPFAM" id="SSF52172">
    <property type="entry name" value="CheY-like"/>
    <property type="match status" value="1"/>
</dbReference>
<proteinExistence type="predicted"/>
<feature type="domain" description="PAC" evidence="16">
    <location>
        <begin position="181"/>
        <end position="234"/>
    </location>
</feature>
<dbReference type="SMART" id="SM00086">
    <property type="entry name" value="PAC"/>
    <property type="match status" value="3"/>
</dbReference>
<sequence>GTFVEVNQGAEEMYGYSHDFFIGKTPEFLSAPGKNNIAEVARLVKKAFHGEKQELEFWGRRKNGEIFPKNIRLYPGKYFGKDVVIALARDISEQKKAEEDLRQSEERYRIISELTSDYIFQNQINKEGNTEKRWIAGSFREITGYTLEEYEKPDAWRSILHPDDIVIEKAAIEKLRKNQKATMEIRIKHKSGRIIWVRSSSFPIWDYEKNRLVGIMGAVKDITEKKRNQQIQEIQFIIANSMVTSPTPHDLFQTVKNELSKIIYAENLFIARYNSETQTLTTQFGEDEKEFVTEYPAEMTLSGKVIRSRRPMVFKKDEIKRLADLGEIRLIGKRSEAWLGAPLIIKNKILGVVVVQSYDDPMAYDEKAVEIMGTVANQLSLYIEEKKTEEFNQKLSKATEQSPVTIVITDTSGNIEYVNPKFTEVTGYTYKEVLGKNPRILKSGEQNKAFYEKLWKTIWSGKEWKGELHNKKKNGELFWESARISPIFADTGEITHFVGVKEDITEKKKMVTQLIRAKENAEESDRLKTAFLQNMSHEIRTPLNGILGFADLLTNDNIDIYEMRTYANFIKTSGNRLLALINNILDLSRIEAGSVHTQAKPFVLNKLMKEVWQMFKIQADKNNISFQYHFSLPDKKSVIISDEDKISQITTNLLSNAFKFTSASGSIDFGYNISGNEIVFHVTDTGRGIPQEHQSRIFERFYQADISMSRDYEGAGLGLSISKGLVNLLGGKMWLESEVGKGTSFYFSLPFHAAGEQAGSPDSTLPIKSKKDNPFILIVEDDETSFLYLKTVLRLGKLKWLHATNGLEAIEMCRDNPRIGLVLMDIKLPGMNGLEATLKIKELRPTLPVVAQTAHA</sequence>
<comment type="subcellular location">
    <subcellularLocation>
        <location evidence="2">Cell membrane</location>
    </subcellularLocation>
</comment>
<feature type="non-terminal residue" evidence="17">
    <location>
        <position position="1"/>
    </location>
</feature>
<feature type="domain" description="PAS" evidence="15">
    <location>
        <begin position="1"/>
        <end position="51"/>
    </location>
</feature>
<evidence type="ECO:0000256" key="12">
    <source>
        <dbReference type="SAM" id="Coils"/>
    </source>
</evidence>
<dbReference type="GO" id="GO:0005524">
    <property type="term" value="F:ATP binding"/>
    <property type="evidence" value="ECO:0007669"/>
    <property type="project" value="UniProtKB-KW"/>
</dbReference>
<dbReference type="Pfam" id="PF13185">
    <property type="entry name" value="GAF_2"/>
    <property type="match status" value="1"/>
</dbReference>
<dbReference type="InterPro" id="IPR035965">
    <property type="entry name" value="PAS-like_dom_sf"/>
</dbReference>
<evidence type="ECO:0000256" key="11">
    <source>
        <dbReference type="ARBA" id="ARBA00023136"/>
    </source>
</evidence>
<feature type="coiled-coil region" evidence="12">
    <location>
        <begin position="87"/>
        <end position="114"/>
    </location>
</feature>
<dbReference type="AlphaFoldDB" id="A0A3B0V8I3"/>
<keyword evidence="6" id="KW-0808">Transferase</keyword>
<dbReference type="EC" id="2.7.13.3" evidence="3"/>
<evidence type="ECO:0000256" key="2">
    <source>
        <dbReference type="ARBA" id="ARBA00004236"/>
    </source>
</evidence>
<dbReference type="PANTHER" id="PTHR43047">
    <property type="entry name" value="TWO-COMPONENT HISTIDINE PROTEIN KINASE"/>
    <property type="match status" value="1"/>
</dbReference>
<dbReference type="GO" id="GO:0009927">
    <property type="term" value="F:histidine phosphotransfer kinase activity"/>
    <property type="evidence" value="ECO:0007669"/>
    <property type="project" value="TreeGrafter"/>
</dbReference>
<dbReference type="InterPro" id="IPR005467">
    <property type="entry name" value="His_kinase_dom"/>
</dbReference>
<dbReference type="Pfam" id="PF08447">
    <property type="entry name" value="PAS_3"/>
    <property type="match status" value="1"/>
</dbReference>
<feature type="domain" description="Histidine kinase" evidence="13">
    <location>
        <begin position="534"/>
        <end position="753"/>
    </location>
</feature>
<dbReference type="PROSITE" id="PS50112">
    <property type="entry name" value="PAS"/>
    <property type="match status" value="2"/>
</dbReference>
<keyword evidence="11" id="KW-0472">Membrane</keyword>
<evidence type="ECO:0000313" key="17">
    <source>
        <dbReference type="EMBL" id="VAW28286.1"/>
    </source>
</evidence>
<feature type="non-terminal residue" evidence="17">
    <location>
        <position position="856"/>
    </location>
</feature>
<evidence type="ECO:0000256" key="5">
    <source>
        <dbReference type="ARBA" id="ARBA00022553"/>
    </source>
</evidence>
<name>A0A3B0V8I3_9ZZZZ</name>
<keyword evidence="12" id="KW-0175">Coiled coil</keyword>
<dbReference type="InterPro" id="IPR013655">
    <property type="entry name" value="PAS_fold_3"/>
</dbReference>
<evidence type="ECO:0000256" key="10">
    <source>
        <dbReference type="ARBA" id="ARBA00023012"/>
    </source>
</evidence>
<protein>
    <recommendedName>
        <fullName evidence="3">histidine kinase</fullName>
        <ecNumber evidence="3">2.7.13.3</ecNumber>
    </recommendedName>
</protein>
<evidence type="ECO:0000256" key="3">
    <source>
        <dbReference type="ARBA" id="ARBA00012438"/>
    </source>
</evidence>
<evidence type="ECO:0000256" key="8">
    <source>
        <dbReference type="ARBA" id="ARBA00022777"/>
    </source>
</evidence>
<evidence type="ECO:0000256" key="7">
    <source>
        <dbReference type="ARBA" id="ARBA00022741"/>
    </source>
</evidence>
<dbReference type="Pfam" id="PF00072">
    <property type="entry name" value="Response_reg"/>
    <property type="match status" value="1"/>
</dbReference>
<organism evidence="17">
    <name type="scientific">hydrothermal vent metagenome</name>
    <dbReference type="NCBI Taxonomy" id="652676"/>
    <lineage>
        <taxon>unclassified sequences</taxon>
        <taxon>metagenomes</taxon>
        <taxon>ecological metagenomes</taxon>
    </lineage>
</organism>
<dbReference type="SMART" id="SM00388">
    <property type="entry name" value="HisKA"/>
    <property type="match status" value="1"/>
</dbReference>
<dbReference type="SMART" id="SM00387">
    <property type="entry name" value="HATPase_c"/>
    <property type="match status" value="1"/>
</dbReference>
<reference evidence="17" key="1">
    <citation type="submission" date="2018-06" db="EMBL/GenBank/DDBJ databases">
        <authorList>
            <person name="Zhirakovskaya E."/>
        </authorList>
    </citation>
    <scope>NUCLEOTIDE SEQUENCE</scope>
</reference>
<dbReference type="InterPro" id="IPR003661">
    <property type="entry name" value="HisK_dim/P_dom"/>
</dbReference>
<dbReference type="SUPFAM" id="SSF47384">
    <property type="entry name" value="Homodimeric domain of signal transducing histidine kinase"/>
    <property type="match status" value="1"/>
</dbReference>
<dbReference type="NCBIfam" id="TIGR00229">
    <property type="entry name" value="sensory_box"/>
    <property type="match status" value="3"/>
</dbReference>
<keyword evidence="4" id="KW-1003">Cell membrane</keyword>
<dbReference type="CDD" id="cd00130">
    <property type="entry name" value="PAS"/>
    <property type="match status" value="3"/>
</dbReference>
<evidence type="ECO:0000256" key="1">
    <source>
        <dbReference type="ARBA" id="ARBA00000085"/>
    </source>
</evidence>
<dbReference type="InterPro" id="IPR003594">
    <property type="entry name" value="HATPase_dom"/>
</dbReference>
<keyword evidence="7" id="KW-0547">Nucleotide-binding</keyword>
<keyword evidence="5" id="KW-0597">Phosphoprotein</keyword>
<feature type="domain" description="PAC" evidence="16">
    <location>
        <begin position="462"/>
        <end position="516"/>
    </location>
</feature>
<dbReference type="PANTHER" id="PTHR43047:SF72">
    <property type="entry name" value="OSMOSENSING HISTIDINE PROTEIN KINASE SLN1"/>
    <property type="match status" value="1"/>
</dbReference>
<dbReference type="PROSITE" id="PS50113">
    <property type="entry name" value="PAC"/>
    <property type="match status" value="3"/>
</dbReference>
<dbReference type="InterPro" id="IPR001610">
    <property type="entry name" value="PAC"/>
</dbReference>
<dbReference type="CDD" id="cd17546">
    <property type="entry name" value="REC_hyHK_CKI1_RcsC-like"/>
    <property type="match status" value="1"/>
</dbReference>
<dbReference type="InterPro" id="IPR003018">
    <property type="entry name" value="GAF"/>
</dbReference>
<gene>
    <name evidence="17" type="ORF">MNBD_BACTEROID07-1355</name>
</gene>
<dbReference type="SUPFAM" id="SSF55781">
    <property type="entry name" value="GAF domain-like"/>
    <property type="match status" value="1"/>
</dbReference>
<dbReference type="InterPro" id="IPR000700">
    <property type="entry name" value="PAS-assoc_C"/>
</dbReference>
<evidence type="ECO:0000259" key="15">
    <source>
        <dbReference type="PROSITE" id="PS50112"/>
    </source>
</evidence>
<dbReference type="InterPro" id="IPR000014">
    <property type="entry name" value="PAS"/>
</dbReference>
<dbReference type="InterPro" id="IPR004358">
    <property type="entry name" value="Sig_transdc_His_kin-like_C"/>
</dbReference>
<dbReference type="Gene3D" id="3.30.450.20">
    <property type="entry name" value="PAS domain"/>
    <property type="match status" value="3"/>
</dbReference>
<feature type="domain" description="PAS" evidence="15">
    <location>
        <begin position="391"/>
        <end position="437"/>
    </location>
</feature>
<dbReference type="InterPro" id="IPR036890">
    <property type="entry name" value="HATPase_C_sf"/>
</dbReference>
<dbReference type="SUPFAM" id="SSF55785">
    <property type="entry name" value="PYP-like sensor domain (PAS domain)"/>
    <property type="match status" value="3"/>
</dbReference>
<evidence type="ECO:0000259" key="14">
    <source>
        <dbReference type="PROSITE" id="PS50110"/>
    </source>
</evidence>
<dbReference type="InterPro" id="IPR029016">
    <property type="entry name" value="GAF-like_dom_sf"/>
</dbReference>
<keyword evidence="10" id="KW-0902">Two-component regulatory system</keyword>
<dbReference type="GO" id="GO:0000155">
    <property type="term" value="F:phosphorelay sensor kinase activity"/>
    <property type="evidence" value="ECO:0007669"/>
    <property type="project" value="InterPro"/>
</dbReference>
<keyword evidence="8" id="KW-0418">Kinase</keyword>
<dbReference type="GO" id="GO:0005886">
    <property type="term" value="C:plasma membrane"/>
    <property type="evidence" value="ECO:0007669"/>
    <property type="project" value="UniProtKB-SubCell"/>
</dbReference>
<dbReference type="Gene3D" id="3.30.450.40">
    <property type="match status" value="1"/>
</dbReference>
<dbReference type="Pfam" id="PF02518">
    <property type="entry name" value="HATPase_c"/>
    <property type="match status" value="1"/>
</dbReference>
<dbReference type="SMART" id="SM00065">
    <property type="entry name" value="GAF"/>
    <property type="match status" value="1"/>
</dbReference>
<dbReference type="Pfam" id="PF00512">
    <property type="entry name" value="HisKA"/>
    <property type="match status" value="1"/>
</dbReference>
<feature type="domain" description="PAC" evidence="16">
    <location>
        <begin position="53"/>
        <end position="103"/>
    </location>
</feature>
<dbReference type="InterPro" id="IPR011006">
    <property type="entry name" value="CheY-like_superfamily"/>
</dbReference>
<evidence type="ECO:0000256" key="9">
    <source>
        <dbReference type="ARBA" id="ARBA00022840"/>
    </source>
</evidence>
<accession>A0A3B0V8I3</accession>
<keyword evidence="9" id="KW-0067">ATP-binding</keyword>
<dbReference type="PRINTS" id="PR00344">
    <property type="entry name" value="BCTRLSENSOR"/>
</dbReference>
<evidence type="ECO:0000256" key="6">
    <source>
        <dbReference type="ARBA" id="ARBA00022679"/>
    </source>
</evidence>
<evidence type="ECO:0000256" key="4">
    <source>
        <dbReference type="ARBA" id="ARBA00022475"/>
    </source>
</evidence>
<dbReference type="PROSITE" id="PS50110">
    <property type="entry name" value="RESPONSE_REGULATORY"/>
    <property type="match status" value="1"/>
</dbReference>
<dbReference type="Gene3D" id="3.40.50.2300">
    <property type="match status" value="1"/>
</dbReference>
<dbReference type="Gene3D" id="3.30.565.10">
    <property type="entry name" value="Histidine kinase-like ATPase, C-terminal domain"/>
    <property type="match status" value="1"/>
</dbReference>